<dbReference type="PROSITE" id="PS51352">
    <property type="entry name" value="THIOREDOXIN_2"/>
    <property type="match status" value="1"/>
</dbReference>
<dbReference type="GO" id="GO:0046872">
    <property type="term" value="F:metal ion binding"/>
    <property type="evidence" value="ECO:0007669"/>
    <property type="project" value="UniProtKB-KW"/>
</dbReference>
<evidence type="ECO:0000256" key="3">
    <source>
        <dbReference type="PIRSR" id="PIRSR603782-1"/>
    </source>
</evidence>
<keyword evidence="3" id="KW-0479">Metal-binding</keyword>
<dbReference type="FunFam" id="3.40.30.10:FF:000013">
    <property type="entry name" value="Blast:Protein SCO1 homolog, mitochondrial"/>
    <property type="match status" value="1"/>
</dbReference>
<dbReference type="OrthoDB" id="9790194at2"/>
<feature type="binding site" evidence="3">
    <location>
        <position position="74"/>
    </location>
    <ligand>
        <name>Cu cation</name>
        <dbReference type="ChEBI" id="CHEBI:23378"/>
    </ligand>
</feature>
<feature type="domain" description="Thioredoxin" evidence="5">
    <location>
        <begin position="16"/>
        <end position="195"/>
    </location>
</feature>
<name>A0A8G2BKW7_9PROT</name>
<dbReference type="InterPro" id="IPR013766">
    <property type="entry name" value="Thioredoxin_domain"/>
</dbReference>
<dbReference type="InterPro" id="IPR036249">
    <property type="entry name" value="Thioredoxin-like_sf"/>
</dbReference>
<reference evidence="6 7" key="1">
    <citation type="submission" date="2016-10" db="EMBL/GenBank/DDBJ databases">
        <authorList>
            <person name="Varghese N."/>
            <person name="Submissions S."/>
        </authorList>
    </citation>
    <scope>NUCLEOTIDE SEQUENCE [LARGE SCALE GENOMIC DNA]</scope>
    <source>
        <strain evidence="6 7">DSM 18839</strain>
    </source>
</reference>
<proteinExistence type="inferred from homology"/>
<dbReference type="Pfam" id="PF02630">
    <property type="entry name" value="SCO1-SenC"/>
    <property type="match status" value="1"/>
</dbReference>
<dbReference type="PANTHER" id="PTHR12151">
    <property type="entry name" value="ELECTRON TRANSPORT PROTIN SCO1/SENC FAMILY MEMBER"/>
    <property type="match status" value="1"/>
</dbReference>
<organism evidence="6 7">
    <name type="scientific">Thalassobaculum litoreum DSM 18839</name>
    <dbReference type="NCBI Taxonomy" id="1123362"/>
    <lineage>
        <taxon>Bacteria</taxon>
        <taxon>Pseudomonadati</taxon>
        <taxon>Pseudomonadota</taxon>
        <taxon>Alphaproteobacteria</taxon>
        <taxon>Rhodospirillales</taxon>
        <taxon>Thalassobaculaceae</taxon>
        <taxon>Thalassobaculum</taxon>
    </lineage>
</organism>
<dbReference type="RefSeq" id="WP_028795910.1">
    <property type="nucleotide sequence ID" value="NZ_FNBW01000014.1"/>
</dbReference>
<dbReference type="PANTHER" id="PTHR12151:SF25">
    <property type="entry name" value="LINALOOL DEHYDRATASE_ISOMERASE DOMAIN-CONTAINING PROTEIN"/>
    <property type="match status" value="1"/>
</dbReference>
<evidence type="ECO:0000313" key="7">
    <source>
        <dbReference type="Proteomes" id="UP000198615"/>
    </source>
</evidence>
<evidence type="ECO:0000256" key="2">
    <source>
        <dbReference type="ARBA" id="ARBA00023008"/>
    </source>
</evidence>
<feature type="binding site" evidence="3">
    <location>
        <position position="70"/>
    </location>
    <ligand>
        <name>Cu cation</name>
        <dbReference type="ChEBI" id="CHEBI:23378"/>
    </ligand>
</feature>
<feature type="binding site" evidence="3">
    <location>
        <position position="159"/>
    </location>
    <ligand>
        <name>Cu cation</name>
        <dbReference type="ChEBI" id="CHEBI:23378"/>
    </ligand>
</feature>
<dbReference type="InterPro" id="IPR003782">
    <property type="entry name" value="SCO1/SenC"/>
</dbReference>
<dbReference type="CDD" id="cd02968">
    <property type="entry name" value="SCO"/>
    <property type="match status" value="1"/>
</dbReference>
<dbReference type="EMBL" id="FNBW01000014">
    <property type="protein sequence ID" value="SDG30626.1"/>
    <property type="molecule type" value="Genomic_DNA"/>
</dbReference>
<evidence type="ECO:0000256" key="1">
    <source>
        <dbReference type="ARBA" id="ARBA00010996"/>
    </source>
</evidence>
<sequence length="195" mass="21739">MSSRVFLFVVTLLTATLVGTVTAGYFIWQAKDGEVDVGGPFTLTDQTGRQVTEKTYQGDWQIVFFGYTYCPDICPTTMATVTTALDALGPLAEKVTPIFITIDPERDTVEQLAGYHEYFHPSFAMLTGSEEQIAKVAREFRVYYAKADDEGASDYLMDHSSITYLLDPNGRYVTHFNHGIAPEKMAETLRQYIGG</sequence>
<comment type="similarity">
    <text evidence="1">Belongs to the SCO1/2 family.</text>
</comment>
<dbReference type="Gene3D" id="3.40.30.10">
    <property type="entry name" value="Glutaredoxin"/>
    <property type="match status" value="1"/>
</dbReference>
<keyword evidence="2 3" id="KW-0186">Copper</keyword>
<protein>
    <submittedName>
        <fullName evidence="6">Protein SCO1/2</fullName>
    </submittedName>
</protein>
<keyword evidence="4" id="KW-1015">Disulfide bond</keyword>
<dbReference type="Proteomes" id="UP000198615">
    <property type="component" value="Unassembled WGS sequence"/>
</dbReference>
<dbReference type="SUPFAM" id="SSF52833">
    <property type="entry name" value="Thioredoxin-like"/>
    <property type="match status" value="1"/>
</dbReference>
<evidence type="ECO:0000256" key="4">
    <source>
        <dbReference type="PIRSR" id="PIRSR603782-2"/>
    </source>
</evidence>
<comment type="caution">
    <text evidence="6">The sequence shown here is derived from an EMBL/GenBank/DDBJ whole genome shotgun (WGS) entry which is preliminary data.</text>
</comment>
<evidence type="ECO:0000313" key="6">
    <source>
        <dbReference type="EMBL" id="SDG30626.1"/>
    </source>
</evidence>
<feature type="disulfide bond" description="Redox-active" evidence="4">
    <location>
        <begin position="70"/>
        <end position="74"/>
    </location>
</feature>
<keyword evidence="7" id="KW-1185">Reference proteome</keyword>
<accession>A0A8G2BKW7</accession>
<gene>
    <name evidence="6" type="ORF">SAMN05660686_03962</name>
</gene>
<dbReference type="AlphaFoldDB" id="A0A8G2BKW7"/>
<evidence type="ECO:0000259" key="5">
    <source>
        <dbReference type="PROSITE" id="PS51352"/>
    </source>
</evidence>